<accession>A0ACB0M7Q3</accession>
<evidence type="ECO:0000313" key="1">
    <source>
        <dbReference type="EMBL" id="CAJ2677917.1"/>
    </source>
</evidence>
<protein>
    <submittedName>
        <fullName evidence="1">Uncharacterized protein</fullName>
    </submittedName>
</protein>
<evidence type="ECO:0000313" key="2">
    <source>
        <dbReference type="Proteomes" id="UP001177021"/>
    </source>
</evidence>
<reference evidence="1" key="1">
    <citation type="submission" date="2023-10" db="EMBL/GenBank/DDBJ databases">
        <authorList>
            <person name="Rodriguez Cubillos JULIANA M."/>
            <person name="De Vega J."/>
        </authorList>
    </citation>
    <scope>NUCLEOTIDE SEQUENCE</scope>
</reference>
<dbReference type="Proteomes" id="UP001177021">
    <property type="component" value="Unassembled WGS sequence"/>
</dbReference>
<sequence>MIVGVLFLLLFWIEYGALEMSCSSWQECLITVISKSTSNTLLKTSRGLVRRILSLVQEFGDGHSAPDKGLIKINCDAAVV</sequence>
<organism evidence="1 2">
    <name type="scientific">Trifolium pratense</name>
    <name type="common">Red clover</name>
    <dbReference type="NCBI Taxonomy" id="57577"/>
    <lineage>
        <taxon>Eukaryota</taxon>
        <taxon>Viridiplantae</taxon>
        <taxon>Streptophyta</taxon>
        <taxon>Embryophyta</taxon>
        <taxon>Tracheophyta</taxon>
        <taxon>Spermatophyta</taxon>
        <taxon>Magnoliopsida</taxon>
        <taxon>eudicotyledons</taxon>
        <taxon>Gunneridae</taxon>
        <taxon>Pentapetalae</taxon>
        <taxon>rosids</taxon>
        <taxon>fabids</taxon>
        <taxon>Fabales</taxon>
        <taxon>Fabaceae</taxon>
        <taxon>Papilionoideae</taxon>
        <taxon>50 kb inversion clade</taxon>
        <taxon>NPAAA clade</taxon>
        <taxon>Hologalegina</taxon>
        <taxon>IRL clade</taxon>
        <taxon>Trifolieae</taxon>
        <taxon>Trifolium</taxon>
    </lineage>
</organism>
<proteinExistence type="predicted"/>
<gene>
    <name evidence="1" type="ORF">MILVUS5_LOCUS40316</name>
</gene>
<keyword evidence="2" id="KW-1185">Reference proteome</keyword>
<dbReference type="EMBL" id="CASHSV030000823">
    <property type="protein sequence ID" value="CAJ2677917.1"/>
    <property type="molecule type" value="Genomic_DNA"/>
</dbReference>
<comment type="caution">
    <text evidence="1">The sequence shown here is derived from an EMBL/GenBank/DDBJ whole genome shotgun (WGS) entry which is preliminary data.</text>
</comment>
<name>A0ACB0M7Q3_TRIPR</name>